<dbReference type="AlphaFoldDB" id="A0A7W7H5R6"/>
<evidence type="ECO:0000313" key="1">
    <source>
        <dbReference type="EMBL" id="MBB4744327.1"/>
    </source>
</evidence>
<name>A0A7W7H5R6_9ACTN</name>
<reference evidence="1 2" key="1">
    <citation type="submission" date="2020-08" db="EMBL/GenBank/DDBJ databases">
        <title>Sequencing the genomes of 1000 actinobacteria strains.</title>
        <authorList>
            <person name="Klenk H.-P."/>
        </authorList>
    </citation>
    <scope>NUCLEOTIDE SEQUENCE [LARGE SCALE GENOMIC DNA]</scope>
    <source>
        <strain evidence="1 2">DSM 45809</strain>
    </source>
</reference>
<gene>
    <name evidence="1" type="ORF">BJY16_007786</name>
</gene>
<keyword evidence="2" id="KW-1185">Reference proteome</keyword>
<organism evidence="1 2">
    <name type="scientific">Actinoplanes octamycinicus</name>
    <dbReference type="NCBI Taxonomy" id="135948"/>
    <lineage>
        <taxon>Bacteria</taxon>
        <taxon>Bacillati</taxon>
        <taxon>Actinomycetota</taxon>
        <taxon>Actinomycetes</taxon>
        <taxon>Micromonosporales</taxon>
        <taxon>Micromonosporaceae</taxon>
        <taxon>Actinoplanes</taxon>
    </lineage>
</organism>
<comment type="caution">
    <text evidence="1">The sequence shown here is derived from an EMBL/GenBank/DDBJ whole genome shotgun (WGS) entry which is preliminary data.</text>
</comment>
<proteinExistence type="predicted"/>
<dbReference type="Proteomes" id="UP000546162">
    <property type="component" value="Unassembled WGS sequence"/>
</dbReference>
<sequence length="78" mass="8331">MALLDHGMLRHEGVFVVLLVPVLVVLEAHDAAPLRLGNVPPPRRRICATVLTLDHLRAPGARPSRAGSTACHVVDVEG</sequence>
<accession>A0A7W7H5R6</accession>
<protein>
    <submittedName>
        <fullName evidence="1">Uncharacterized protein</fullName>
    </submittedName>
</protein>
<evidence type="ECO:0000313" key="2">
    <source>
        <dbReference type="Proteomes" id="UP000546162"/>
    </source>
</evidence>
<dbReference type="EMBL" id="JACHNB010000001">
    <property type="protein sequence ID" value="MBB4744327.1"/>
    <property type="molecule type" value="Genomic_DNA"/>
</dbReference>